<dbReference type="Proteomes" id="UP001652600">
    <property type="component" value="Chromosome 10"/>
</dbReference>
<gene>
    <name evidence="2" type="primary">LOC127151191</name>
</gene>
<sequence>MEDFDLAIRDADLVEPSVQVNWFTWTSKVHGSRMLRRLDRILVNDEWLSAWPTLLVNVLPWGIFYHSPILFYPSFQQNSRVVSFRFFNHWLEDPSFIEVVARMWGRHEGVSPLVSLMRNLQRLKPTLRRHFGRHI</sequence>
<dbReference type="GeneID" id="127151191"/>
<evidence type="ECO:0000313" key="1">
    <source>
        <dbReference type="Proteomes" id="UP001652600"/>
    </source>
</evidence>
<name>A0ABM3L955_CUCME</name>
<protein>
    <submittedName>
        <fullName evidence="2">Uncharacterized protein LOC127151191</fullName>
    </submittedName>
</protein>
<dbReference type="RefSeq" id="XP_050946571.1">
    <property type="nucleotide sequence ID" value="XM_051090614.1"/>
</dbReference>
<organism evidence="1 2">
    <name type="scientific">Cucumis melo</name>
    <name type="common">Muskmelon</name>
    <dbReference type="NCBI Taxonomy" id="3656"/>
    <lineage>
        <taxon>Eukaryota</taxon>
        <taxon>Viridiplantae</taxon>
        <taxon>Streptophyta</taxon>
        <taxon>Embryophyta</taxon>
        <taxon>Tracheophyta</taxon>
        <taxon>Spermatophyta</taxon>
        <taxon>Magnoliopsida</taxon>
        <taxon>eudicotyledons</taxon>
        <taxon>Gunneridae</taxon>
        <taxon>Pentapetalae</taxon>
        <taxon>rosids</taxon>
        <taxon>fabids</taxon>
        <taxon>Cucurbitales</taxon>
        <taxon>Cucurbitaceae</taxon>
        <taxon>Benincaseae</taxon>
        <taxon>Cucumis</taxon>
    </lineage>
</organism>
<evidence type="ECO:0000313" key="2">
    <source>
        <dbReference type="RefSeq" id="XP_050946571.1"/>
    </source>
</evidence>
<proteinExistence type="predicted"/>
<keyword evidence="1" id="KW-1185">Reference proteome</keyword>
<dbReference type="PANTHER" id="PTHR33710">
    <property type="entry name" value="BNAC02G09200D PROTEIN"/>
    <property type="match status" value="1"/>
</dbReference>
<reference evidence="2" key="1">
    <citation type="submission" date="2025-08" db="UniProtKB">
        <authorList>
            <consortium name="RefSeq"/>
        </authorList>
    </citation>
    <scope>IDENTIFICATION</scope>
    <source>
        <tissue evidence="2">Stem</tissue>
    </source>
</reference>
<dbReference type="PANTHER" id="PTHR33710:SF71">
    <property type="entry name" value="ENDONUCLEASE_EXONUCLEASE_PHOSPHATASE DOMAIN-CONTAINING PROTEIN"/>
    <property type="match status" value="1"/>
</dbReference>
<accession>A0ABM3L955</accession>